<evidence type="ECO:0000256" key="4">
    <source>
        <dbReference type="ARBA" id="ARBA00005259"/>
    </source>
</evidence>
<sequence>MYINEAFKLAQMTNGQTGRNPAVGCIIVRDGAIIGIGAHLKEGSSHAEVQALAMAGDARGATLYCTLEPCSHYGQTPPCTEAVVEAGISRVVFAARDTSLDNTGIAYMEAHGIEVSHEPHDDITEFYAPFFQAKKDSACYVTVKLAATLDGKLADDSDSSKWLTNADSRTDVHKLRHTMDGVLVGRRTYELDQPKLDARHVSGKKPAKIIISRSGDVKLHAADIDSEQRIIIITSRELETTAEVIVTDDLSPGHITKLLYKHGIRRLLVEGGSSVITAFIEHDCFDEVVLYYAPKLLGGTERNRFYHTEEKELSALKQLELKSVDVFQHDVKLTYRKGQNDVHRNY</sequence>
<feature type="binding site" evidence="13">
    <location>
        <position position="199"/>
    </location>
    <ligand>
        <name>NADP(+)</name>
        <dbReference type="ChEBI" id="CHEBI:58349"/>
    </ligand>
</feature>
<feature type="binding site" evidence="13">
    <location>
        <position position="270"/>
    </location>
    <ligand>
        <name>substrate</name>
    </ligand>
</feature>
<gene>
    <name evidence="16" type="primary">ribD</name>
    <name evidence="16" type="ORF">KFV11_08160</name>
</gene>
<dbReference type="Gene3D" id="3.40.140.10">
    <property type="entry name" value="Cytidine Deaminase, domain 2"/>
    <property type="match status" value="1"/>
</dbReference>
<dbReference type="InterPro" id="IPR002125">
    <property type="entry name" value="CMP_dCMP_dom"/>
</dbReference>
<dbReference type="GO" id="GO:0008835">
    <property type="term" value="F:diaminohydroxyphosphoribosylaminopyrimidine deaminase activity"/>
    <property type="evidence" value="ECO:0007669"/>
    <property type="project" value="UniProtKB-EC"/>
</dbReference>
<dbReference type="NCBIfam" id="TIGR00326">
    <property type="entry name" value="eubact_ribD"/>
    <property type="match status" value="1"/>
</dbReference>
<feature type="binding site" evidence="13">
    <location>
        <position position="146"/>
    </location>
    <ligand>
        <name>NADP(+)</name>
        <dbReference type="ChEBI" id="CHEBI:58349"/>
    </ligand>
</feature>
<evidence type="ECO:0000256" key="6">
    <source>
        <dbReference type="ARBA" id="ARBA00022857"/>
    </source>
</evidence>
<comment type="pathway">
    <text evidence="3 11">Cofactor biosynthesis; riboflavin biosynthesis; 5-amino-6-(D-ribitylamino)uracil from GTP: step 3/4.</text>
</comment>
<comment type="catalytic activity">
    <reaction evidence="10 11">
        <text>2,5-diamino-6-hydroxy-4-(5-phosphoribosylamino)-pyrimidine + H2O + H(+) = 5-amino-6-(5-phospho-D-ribosylamino)uracil + NH4(+)</text>
        <dbReference type="Rhea" id="RHEA:21868"/>
        <dbReference type="ChEBI" id="CHEBI:15377"/>
        <dbReference type="ChEBI" id="CHEBI:15378"/>
        <dbReference type="ChEBI" id="CHEBI:28938"/>
        <dbReference type="ChEBI" id="CHEBI:58453"/>
        <dbReference type="ChEBI" id="CHEBI:58614"/>
        <dbReference type="EC" id="3.5.4.26"/>
    </reaction>
</comment>
<evidence type="ECO:0000256" key="12">
    <source>
        <dbReference type="PIRSR" id="PIRSR006769-1"/>
    </source>
</evidence>
<evidence type="ECO:0000256" key="2">
    <source>
        <dbReference type="ARBA" id="ARBA00004882"/>
    </source>
</evidence>
<dbReference type="PANTHER" id="PTHR38011">
    <property type="entry name" value="DIHYDROFOLATE REDUCTASE FAMILY PROTEIN (AFU_ORTHOLOGUE AFUA_8G06820)"/>
    <property type="match status" value="1"/>
</dbReference>
<feature type="binding site" evidence="13">
    <location>
        <position position="192"/>
    </location>
    <ligand>
        <name>NADP(+)</name>
        <dbReference type="ChEBI" id="CHEBI:58349"/>
    </ligand>
</feature>
<dbReference type="SUPFAM" id="SSF53927">
    <property type="entry name" value="Cytidine deaminase-like"/>
    <property type="match status" value="1"/>
</dbReference>
<evidence type="ECO:0000256" key="14">
    <source>
        <dbReference type="PIRSR" id="PIRSR006769-3"/>
    </source>
</evidence>
<dbReference type="EC" id="3.5.4.26" evidence="11"/>
<comment type="similarity">
    <text evidence="5 11">In the C-terminal section; belongs to the HTP reductase family.</text>
</comment>
<dbReference type="InterPro" id="IPR004794">
    <property type="entry name" value="Eubact_RibD"/>
</dbReference>
<feature type="binding site" evidence="13">
    <location>
        <position position="188"/>
    </location>
    <ligand>
        <name>NADP(+)</name>
        <dbReference type="ChEBI" id="CHEBI:58349"/>
    </ligand>
</feature>
<comment type="catalytic activity">
    <reaction evidence="9 11">
        <text>5-amino-6-(5-phospho-D-ribitylamino)uracil + NADP(+) = 5-amino-6-(5-phospho-D-ribosylamino)uracil + NADPH + H(+)</text>
        <dbReference type="Rhea" id="RHEA:17845"/>
        <dbReference type="ChEBI" id="CHEBI:15378"/>
        <dbReference type="ChEBI" id="CHEBI:57783"/>
        <dbReference type="ChEBI" id="CHEBI:58349"/>
        <dbReference type="ChEBI" id="CHEBI:58421"/>
        <dbReference type="ChEBI" id="CHEBI:58453"/>
        <dbReference type="EC" id="1.1.1.193"/>
    </reaction>
</comment>
<evidence type="ECO:0000259" key="15">
    <source>
        <dbReference type="PROSITE" id="PS51747"/>
    </source>
</evidence>
<dbReference type="GO" id="GO:0009231">
    <property type="term" value="P:riboflavin biosynthetic process"/>
    <property type="evidence" value="ECO:0007669"/>
    <property type="project" value="UniProtKB-KW"/>
</dbReference>
<reference evidence="16" key="1">
    <citation type="submission" date="2021-04" db="EMBL/GenBank/DDBJ databases">
        <title>Complete Genome Sequences of Macrococcus spp. from dog and cattle.</title>
        <authorList>
            <person name="Schwendener S."/>
            <person name="Perreten V."/>
        </authorList>
    </citation>
    <scope>NUCLEOTIDE SEQUENCE</scope>
    <source>
        <strain evidence="16">Epi0143-OL</strain>
    </source>
</reference>
<evidence type="ECO:0000256" key="1">
    <source>
        <dbReference type="ARBA" id="ARBA00002151"/>
    </source>
</evidence>
<feature type="binding site" evidence="13">
    <location>
        <position position="196"/>
    </location>
    <ligand>
        <name>substrate</name>
    </ligand>
</feature>
<feature type="domain" description="CMP/dCMP-type deaminase" evidence="15">
    <location>
        <begin position="1"/>
        <end position="107"/>
    </location>
</feature>
<protein>
    <recommendedName>
        <fullName evidence="11">Riboflavin biosynthesis protein RibD</fullName>
    </recommendedName>
    <domain>
        <recommendedName>
            <fullName evidence="11">Diaminohydroxyphosphoribosylaminopyrimidine deaminase</fullName>
            <shortName evidence="11">DRAP deaminase</shortName>
            <ecNumber evidence="11">3.5.4.26</ecNumber>
        </recommendedName>
        <alternativeName>
            <fullName evidence="11">Riboflavin-specific deaminase</fullName>
        </alternativeName>
    </domain>
    <domain>
        <recommendedName>
            <fullName evidence="11">5-amino-6-(5-phosphoribosylamino)uracil reductase</fullName>
            <ecNumber evidence="11">1.1.1.193</ecNumber>
        </recommendedName>
        <alternativeName>
            <fullName evidence="11">HTP reductase</fullName>
        </alternativeName>
    </domain>
</protein>
<dbReference type="GO" id="GO:0046872">
    <property type="term" value="F:metal ion binding"/>
    <property type="evidence" value="ECO:0007669"/>
    <property type="project" value="UniProtKB-KW"/>
</dbReference>
<proteinExistence type="inferred from homology"/>
<accession>A0A9Q9BPT3</accession>
<dbReference type="AlphaFoldDB" id="A0A9Q9BPT3"/>
<dbReference type="PANTHER" id="PTHR38011:SF7">
    <property type="entry name" value="2,5-DIAMINO-6-RIBOSYLAMINO-4(3H)-PYRIMIDINONE 5'-PHOSPHATE REDUCTASE"/>
    <property type="match status" value="1"/>
</dbReference>
<evidence type="ECO:0000313" key="17">
    <source>
        <dbReference type="Proteomes" id="UP001057381"/>
    </source>
</evidence>
<keyword evidence="8" id="KW-0511">Multifunctional enzyme</keyword>
<feature type="binding site" evidence="13">
    <location>
        <position position="160"/>
    </location>
    <ligand>
        <name>substrate</name>
    </ligand>
</feature>
<dbReference type="CDD" id="cd01284">
    <property type="entry name" value="Riboflavin_deaminase-reductase"/>
    <property type="match status" value="1"/>
</dbReference>
<dbReference type="Proteomes" id="UP001057381">
    <property type="component" value="Chromosome"/>
</dbReference>
<comment type="pathway">
    <text evidence="2 11">Cofactor biosynthesis; riboflavin biosynthesis; 5-amino-6-(D-ribitylamino)uracil from GTP: step 2/4.</text>
</comment>
<dbReference type="RefSeq" id="WP_254249663.1">
    <property type="nucleotide sequence ID" value="NZ_CP073809.1"/>
</dbReference>
<name>A0A9Q9BPT3_9STAP</name>
<keyword evidence="7 11" id="KW-0560">Oxidoreductase</keyword>
<dbReference type="Pfam" id="PF01872">
    <property type="entry name" value="RibD_C"/>
    <property type="match status" value="1"/>
</dbReference>
<dbReference type="InterPro" id="IPR024072">
    <property type="entry name" value="DHFR-like_dom_sf"/>
</dbReference>
<dbReference type="SUPFAM" id="SSF53597">
    <property type="entry name" value="Dihydrofolate reductase-like"/>
    <property type="match status" value="1"/>
</dbReference>
<keyword evidence="11 16" id="KW-0378">Hydrolase</keyword>
<comment type="cofactor">
    <cofactor evidence="11 14">
        <name>Zn(2+)</name>
        <dbReference type="ChEBI" id="CHEBI:29105"/>
    </cofactor>
    <text evidence="11 14">Binds 1 zinc ion.</text>
</comment>
<dbReference type="PIRSF" id="PIRSF006769">
    <property type="entry name" value="RibD"/>
    <property type="match status" value="1"/>
</dbReference>
<evidence type="ECO:0000256" key="9">
    <source>
        <dbReference type="ARBA" id="ARBA00049861"/>
    </source>
</evidence>
<dbReference type="Gene3D" id="3.40.430.10">
    <property type="entry name" value="Dihydrofolate Reductase, subunit A"/>
    <property type="match status" value="1"/>
</dbReference>
<evidence type="ECO:0000313" key="16">
    <source>
        <dbReference type="EMBL" id="UTH13234.1"/>
    </source>
</evidence>
<feature type="binding site" evidence="13">
    <location>
        <position position="162"/>
    </location>
    <ligand>
        <name>NADP(+)</name>
        <dbReference type="ChEBI" id="CHEBI:58349"/>
    </ligand>
</feature>
<dbReference type="GO" id="GO:0008703">
    <property type="term" value="F:5-amino-6-(5-phosphoribosylamino)uracil reductase activity"/>
    <property type="evidence" value="ECO:0007669"/>
    <property type="project" value="UniProtKB-EC"/>
</dbReference>
<evidence type="ECO:0000256" key="10">
    <source>
        <dbReference type="ARBA" id="ARBA00049886"/>
    </source>
</evidence>
<dbReference type="InterPro" id="IPR002734">
    <property type="entry name" value="RibDG_C"/>
</dbReference>
<dbReference type="InterPro" id="IPR016193">
    <property type="entry name" value="Cytidine_deaminase-like"/>
</dbReference>
<dbReference type="PROSITE" id="PS51747">
    <property type="entry name" value="CYT_DCMP_DEAMINASES_2"/>
    <property type="match status" value="1"/>
</dbReference>
<keyword evidence="11 14" id="KW-0862">Zinc</keyword>
<dbReference type="InterPro" id="IPR050765">
    <property type="entry name" value="Riboflavin_Biosynth_HTPR"/>
</dbReference>
<dbReference type="KEGG" id="mequ:KFV11_08160"/>
<evidence type="ECO:0000256" key="8">
    <source>
        <dbReference type="ARBA" id="ARBA00023268"/>
    </source>
</evidence>
<evidence type="ECO:0000256" key="7">
    <source>
        <dbReference type="ARBA" id="ARBA00023002"/>
    </source>
</evidence>
<dbReference type="Pfam" id="PF00383">
    <property type="entry name" value="dCMP_cyt_deam_1"/>
    <property type="match status" value="1"/>
</dbReference>
<evidence type="ECO:0000256" key="11">
    <source>
        <dbReference type="PIRNR" id="PIRNR006769"/>
    </source>
</evidence>
<feature type="binding site" evidence="14">
    <location>
        <position position="70"/>
    </location>
    <ligand>
        <name>Zn(2+)</name>
        <dbReference type="ChEBI" id="CHEBI:29105"/>
        <note>catalytic</note>
    </ligand>
</feature>
<dbReference type="EC" id="1.1.1.193" evidence="11"/>
<dbReference type="EMBL" id="CP073809">
    <property type="protein sequence ID" value="UTH13234.1"/>
    <property type="molecule type" value="Genomic_DNA"/>
</dbReference>
<comment type="similarity">
    <text evidence="4 11">In the N-terminal section; belongs to the cytidine and deoxycytidylate deaminase family.</text>
</comment>
<feature type="binding site" evidence="13">
    <location>
        <position position="176"/>
    </location>
    <ligand>
        <name>substrate</name>
    </ligand>
</feature>
<feature type="binding site" evidence="13">
    <location>
        <begin position="272"/>
        <end position="278"/>
    </location>
    <ligand>
        <name>NADP(+)</name>
        <dbReference type="ChEBI" id="CHEBI:58349"/>
    </ligand>
</feature>
<evidence type="ECO:0000256" key="5">
    <source>
        <dbReference type="ARBA" id="ARBA00007417"/>
    </source>
</evidence>
<evidence type="ECO:0000256" key="3">
    <source>
        <dbReference type="ARBA" id="ARBA00004910"/>
    </source>
</evidence>
<feature type="binding site" evidence="14">
    <location>
        <position position="46"/>
    </location>
    <ligand>
        <name>Zn(2+)</name>
        <dbReference type="ChEBI" id="CHEBI:29105"/>
        <note>catalytic</note>
    </ligand>
</feature>
<organism evidence="16 17">
    <name type="scientific">Macrococcus equipercicus</name>
    <dbReference type="NCBI Taxonomy" id="69967"/>
    <lineage>
        <taxon>Bacteria</taxon>
        <taxon>Bacillati</taxon>
        <taxon>Bacillota</taxon>
        <taxon>Bacilli</taxon>
        <taxon>Bacillales</taxon>
        <taxon>Staphylococcaceae</taxon>
        <taxon>Macrococcus</taxon>
    </lineage>
</organism>
<feature type="binding site" evidence="14">
    <location>
        <position position="79"/>
    </location>
    <ligand>
        <name>Zn(2+)</name>
        <dbReference type="ChEBI" id="CHEBI:29105"/>
        <note>catalytic</note>
    </ligand>
</feature>
<keyword evidence="6 11" id="KW-0521">NADP</keyword>
<feature type="active site" description="Proton donor" evidence="12">
    <location>
        <position position="48"/>
    </location>
</feature>
<keyword evidence="11 14" id="KW-0479">Metal-binding</keyword>
<keyword evidence="11" id="KW-0686">Riboflavin biosynthesis</keyword>
<comment type="function">
    <text evidence="1 11">Converts 2,5-diamino-6-(ribosylamino)-4(3h)-pyrimidinone 5'-phosphate into 5-amino-6-(ribosylamino)-2,4(1h,3h)-pyrimidinedione 5'-phosphate.</text>
</comment>
<evidence type="ECO:0000256" key="13">
    <source>
        <dbReference type="PIRSR" id="PIRSR006769-2"/>
    </source>
</evidence>